<gene>
    <name evidence="1" type="ORF">DARMORV10_C01P22160.1</name>
</gene>
<dbReference type="EMBL" id="HG994365">
    <property type="protein sequence ID" value="CAF2071942.1"/>
    <property type="molecule type" value="Genomic_DNA"/>
</dbReference>
<protein>
    <submittedName>
        <fullName evidence="1">(rape) hypothetical protein</fullName>
    </submittedName>
</protein>
<evidence type="ECO:0000313" key="1">
    <source>
        <dbReference type="EMBL" id="CAF2071942.1"/>
    </source>
</evidence>
<organism evidence="1">
    <name type="scientific">Brassica napus</name>
    <name type="common">Rape</name>
    <dbReference type="NCBI Taxonomy" id="3708"/>
    <lineage>
        <taxon>Eukaryota</taxon>
        <taxon>Viridiplantae</taxon>
        <taxon>Streptophyta</taxon>
        <taxon>Embryophyta</taxon>
        <taxon>Tracheophyta</taxon>
        <taxon>Spermatophyta</taxon>
        <taxon>Magnoliopsida</taxon>
        <taxon>eudicotyledons</taxon>
        <taxon>Gunneridae</taxon>
        <taxon>Pentapetalae</taxon>
        <taxon>rosids</taxon>
        <taxon>malvids</taxon>
        <taxon>Brassicales</taxon>
        <taxon>Brassicaceae</taxon>
        <taxon>Brassiceae</taxon>
        <taxon>Brassica</taxon>
    </lineage>
</organism>
<name>A0A816RBT3_BRANA</name>
<reference evidence="1" key="1">
    <citation type="submission" date="2021-01" db="EMBL/GenBank/DDBJ databases">
        <authorList>
            <consortium name="Genoscope - CEA"/>
            <person name="William W."/>
        </authorList>
    </citation>
    <scope>NUCLEOTIDE SEQUENCE</scope>
</reference>
<proteinExistence type="predicted"/>
<dbReference type="AlphaFoldDB" id="A0A816RBT3"/>
<dbReference type="Proteomes" id="UP001295469">
    <property type="component" value="Chromosome C01"/>
</dbReference>
<sequence>MAGKGVRVLTTPTSDFDFKKLESTVGFPTTELAPVT</sequence>
<accession>A0A816RBT3</accession>